<keyword evidence="3" id="KW-0378">Hydrolase</keyword>
<dbReference type="PANTHER" id="PTHR11347">
    <property type="entry name" value="CYCLIC NUCLEOTIDE PHOSPHODIESTERASE"/>
    <property type="match status" value="1"/>
</dbReference>
<dbReference type="SMART" id="SM00065">
    <property type="entry name" value="GAF"/>
    <property type="match status" value="3"/>
</dbReference>
<dbReference type="InterPro" id="IPR029016">
    <property type="entry name" value="GAF-like_dom_sf"/>
</dbReference>
<dbReference type="PROSITE" id="PS51845">
    <property type="entry name" value="PDEASE_I_2"/>
    <property type="match status" value="1"/>
</dbReference>
<proteinExistence type="predicted"/>
<feature type="coiled-coil region" evidence="4">
    <location>
        <begin position="428"/>
        <end position="455"/>
    </location>
</feature>
<dbReference type="Gene3D" id="1.10.1300.10">
    <property type="entry name" value="3'5'-cyclic nucleotide phosphodiesterase, catalytic domain"/>
    <property type="match status" value="1"/>
</dbReference>
<comment type="caution">
    <text evidence="8">The sequence shown here is derived from an EMBL/GenBank/DDBJ whole genome shotgun (WGS) entry which is preliminary data.</text>
</comment>
<keyword evidence="2" id="KW-0479">Metal-binding</keyword>
<evidence type="ECO:0000256" key="1">
    <source>
        <dbReference type="ARBA" id="ARBA00022535"/>
    </source>
</evidence>
<evidence type="ECO:0000256" key="2">
    <source>
        <dbReference type="ARBA" id="ARBA00022723"/>
    </source>
</evidence>
<keyword evidence="1" id="KW-0140">cGMP</keyword>
<feature type="domain" description="PDEase" evidence="6">
    <location>
        <begin position="827"/>
        <end position="1149"/>
    </location>
</feature>
<evidence type="ECO:0000313" key="7">
    <source>
        <dbReference type="EMBL" id="KAK8834022.1"/>
    </source>
</evidence>
<dbReference type="InterPro" id="IPR023088">
    <property type="entry name" value="PDEase"/>
</dbReference>
<dbReference type="CDD" id="cd00077">
    <property type="entry name" value="HDc"/>
    <property type="match status" value="1"/>
</dbReference>
<keyword evidence="4" id="KW-0175">Coiled coil</keyword>
<organism evidence="8 9">
    <name type="scientific">Tritrichomonas musculus</name>
    <dbReference type="NCBI Taxonomy" id="1915356"/>
    <lineage>
        <taxon>Eukaryota</taxon>
        <taxon>Metamonada</taxon>
        <taxon>Parabasalia</taxon>
        <taxon>Tritrichomonadida</taxon>
        <taxon>Tritrichomonadidae</taxon>
        <taxon>Tritrichomonas</taxon>
    </lineage>
</organism>
<dbReference type="InterPro" id="IPR003018">
    <property type="entry name" value="GAF"/>
</dbReference>
<dbReference type="SUPFAM" id="SSF109604">
    <property type="entry name" value="HD-domain/PDEase-like"/>
    <property type="match status" value="1"/>
</dbReference>
<dbReference type="Pfam" id="PF01590">
    <property type="entry name" value="GAF"/>
    <property type="match status" value="2"/>
</dbReference>
<dbReference type="Proteomes" id="UP001470230">
    <property type="component" value="Unassembled WGS sequence"/>
</dbReference>
<name>A0ABR2ICW0_9EUKA</name>
<keyword evidence="9" id="KW-1185">Reference proteome</keyword>
<gene>
    <name evidence="8" type="ORF">M9Y10_012533</name>
    <name evidence="7" type="ORF">M9Y10_037198</name>
</gene>
<dbReference type="Pfam" id="PF00233">
    <property type="entry name" value="PDEase_I"/>
    <property type="match status" value="1"/>
</dbReference>
<evidence type="ECO:0000313" key="9">
    <source>
        <dbReference type="Proteomes" id="UP001470230"/>
    </source>
</evidence>
<evidence type="ECO:0000256" key="3">
    <source>
        <dbReference type="ARBA" id="ARBA00022801"/>
    </source>
</evidence>
<dbReference type="InterPro" id="IPR002073">
    <property type="entry name" value="PDEase_catalytic_dom"/>
</dbReference>
<dbReference type="EMBL" id="JAPFFF010000018">
    <property type="protein sequence ID" value="KAK8860841.1"/>
    <property type="molecule type" value="Genomic_DNA"/>
</dbReference>
<evidence type="ECO:0000256" key="4">
    <source>
        <dbReference type="SAM" id="Coils"/>
    </source>
</evidence>
<dbReference type="InterPro" id="IPR003607">
    <property type="entry name" value="HD/PDEase_dom"/>
</dbReference>
<dbReference type="EMBL" id="JAPFFF010000550">
    <property type="protein sequence ID" value="KAK8834022.1"/>
    <property type="molecule type" value="Genomic_DNA"/>
</dbReference>
<reference evidence="8 9" key="1">
    <citation type="submission" date="2024-04" db="EMBL/GenBank/DDBJ databases">
        <title>Tritrichomonas musculus Genome.</title>
        <authorList>
            <person name="Alves-Ferreira E."/>
            <person name="Grigg M."/>
            <person name="Lorenzi H."/>
            <person name="Galac M."/>
        </authorList>
    </citation>
    <scope>NUCLEOTIDE SEQUENCE [LARGE SCALE GENOMIC DNA]</scope>
    <source>
        <strain evidence="8 9">EAF2021</strain>
    </source>
</reference>
<dbReference type="Gene3D" id="3.30.450.40">
    <property type="match status" value="4"/>
</dbReference>
<dbReference type="PRINTS" id="PR00387">
    <property type="entry name" value="PDIESTERASE1"/>
</dbReference>
<feature type="region of interest" description="Disordered" evidence="5">
    <location>
        <begin position="1"/>
        <end position="23"/>
    </location>
</feature>
<evidence type="ECO:0000259" key="6">
    <source>
        <dbReference type="PROSITE" id="PS51845"/>
    </source>
</evidence>
<sequence>MFGKTNSEPLTVRNKKKNKFSNTAHPFIPVYKDTTPPPQPIDQFAPYLSKKMAQNRTKVIKSDTRIKMASSTGTNKNLTITSSASQFQVIRQASEPLNSPLENKKSLNIQKPNFNFPMIGSRYSIESTFDSIASGAIDTPLNRLVEDNLKRFFNASQVYFYHDISSVQLLYCPSNGATYPHGEGLVGYSHFTRKIQSMPTAGNHVSYNEMYDSKYVDASNRVLIFPIFDSQNSIKAVIEVIRTSTHSPFSESDEKSAEYLQTKFRLYSRWIFQPIISKNDIAGLTHVTRLPLFIDAIQLKMTRLFNCKVFEIWILHSDTNEIFQYTDSSSDPIPFRAAESGVVGYSLLNLCSISLTNVNLHSAYHPRSDGNGDQSILIMPVKDQDSPNIYGLVLRGKRSLNFFTDTDEKILSEIAPLIISSLNSSEFVEKSFKNLEEAEKTAKRLQSMLEVAEAISGQLQIDTLIESIMTKGCDLVNADRCSLFMVNDTRDKLITSFQGGLVDSIEIPINSGIVGYAATTGQILNIRDAYEDPRFNRQTDLKTGYKTKNLLCVPIFDEKGTIRGVTEMINKIGDLPFDSEDEKLITVFNVFVEISIQNARLYRASIDLSLQLRSILDISQKISQTTTLKQVLENILKNARKVIGAAFAMIFIKDSLSQKFDIFANDEDIEAKMIKMNRAKEEKKDTKNKNSSKKFLIHSLLMGEDSKDNRRNPVVGSDLIAQHSPDDIGRNLIVSQVITDRQSRLENGENNEESMIVVPIIDNDRQVLGACLMQWKKNDINGFSQEDLRLLESFSVFISISLERSRMMAIATYGEVELKLRSFISDSERSLMVTPANMSFGKNDTKFILSRDFAIDEFKDFDPDFVRISFCLFDNLHIRNQFHITNEKLFCFIHSIRDTYKNIPYHNWRHAVEVSCFLVYMIVQAKILTMLNPFEILALIVSAFCHDAGHEGYSNNYYTTSESPLAILYNNQSVIETHHCTCAINVLSKENANLFSTLNKKELNKMWKLVIELILSTDMSIHFDLVKEAQELRERGELWNKSEKGRLIALKLLLMAADFSTTARKFEIADKWSDVLCEEFKDHDEIDKNSNFPASSDEAFSKEKFQIDFYTSVSMPLFDVLAQFFSPLIVLADQVKSNLGMWRKLLEEKHESSANISSIPSTTEF</sequence>
<evidence type="ECO:0000256" key="5">
    <source>
        <dbReference type="SAM" id="MobiDB-lite"/>
    </source>
</evidence>
<evidence type="ECO:0000313" key="8">
    <source>
        <dbReference type="EMBL" id="KAK8860841.1"/>
    </source>
</evidence>
<protein>
    <recommendedName>
        <fullName evidence="6">PDEase domain-containing protein</fullName>
    </recommendedName>
</protein>
<dbReference type="InterPro" id="IPR036971">
    <property type="entry name" value="PDEase_catalytic_dom_sf"/>
</dbReference>
<accession>A0ABR2ICW0</accession>
<dbReference type="SUPFAM" id="SSF55781">
    <property type="entry name" value="GAF domain-like"/>
    <property type="match status" value="4"/>
</dbReference>